<accession>A0A8H6G028</accession>
<dbReference type="GeneID" id="59285845"/>
<keyword evidence="2" id="KW-1185">Reference proteome</keyword>
<comment type="caution">
    <text evidence="1">The sequence shown here is derived from an EMBL/GenBank/DDBJ whole genome shotgun (WGS) entry which is preliminary data.</text>
</comment>
<sequence length="140" mass="16016">MQYPALQLALIYSPISFLFRRHDPCFDLEEAGKQTTNRLIRVTIRLKRDNDIMIFGLDPRAPLLQSPFRVVSWQTDNTLINVSFQDSNLATSTDYWESSNASPESLSLSFPHYCPMTLDMLSIHKPPHSPSKAAVRLVHQ</sequence>
<reference evidence="1 2" key="1">
    <citation type="journal article" date="2020" name="Genomics">
        <title>Complete, high-quality genomes from long-read metagenomic sequencing of two wolf lichen thalli reveals enigmatic genome architecture.</title>
        <authorList>
            <person name="McKenzie S.K."/>
            <person name="Walston R.F."/>
            <person name="Allen J.L."/>
        </authorList>
    </citation>
    <scope>NUCLEOTIDE SEQUENCE [LARGE SCALE GENOMIC DNA]</scope>
    <source>
        <strain evidence="1">WasteWater2</strain>
    </source>
</reference>
<dbReference type="Proteomes" id="UP000578531">
    <property type="component" value="Unassembled WGS sequence"/>
</dbReference>
<name>A0A8H6G028_9LECA</name>
<evidence type="ECO:0000313" key="2">
    <source>
        <dbReference type="Proteomes" id="UP000578531"/>
    </source>
</evidence>
<dbReference type="AlphaFoldDB" id="A0A8H6G028"/>
<organism evidence="1 2">
    <name type="scientific">Letharia columbiana</name>
    <dbReference type="NCBI Taxonomy" id="112416"/>
    <lineage>
        <taxon>Eukaryota</taxon>
        <taxon>Fungi</taxon>
        <taxon>Dikarya</taxon>
        <taxon>Ascomycota</taxon>
        <taxon>Pezizomycotina</taxon>
        <taxon>Lecanoromycetes</taxon>
        <taxon>OSLEUM clade</taxon>
        <taxon>Lecanoromycetidae</taxon>
        <taxon>Lecanorales</taxon>
        <taxon>Lecanorineae</taxon>
        <taxon>Parmeliaceae</taxon>
        <taxon>Letharia</taxon>
    </lineage>
</organism>
<evidence type="ECO:0000313" key="1">
    <source>
        <dbReference type="EMBL" id="KAF6237979.1"/>
    </source>
</evidence>
<dbReference type="RefSeq" id="XP_037167297.1">
    <property type="nucleotide sequence ID" value="XM_037306104.1"/>
</dbReference>
<protein>
    <submittedName>
        <fullName evidence="1">Uncharacterized protein</fullName>
    </submittedName>
</protein>
<proteinExistence type="predicted"/>
<gene>
    <name evidence="1" type="ORF">HO173_004180</name>
</gene>
<dbReference type="EMBL" id="JACCJC010000012">
    <property type="protein sequence ID" value="KAF6237979.1"/>
    <property type="molecule type" value="Genomic_DNA"/>
</dbReference>